<accession>A0AAD8XM99</accession>
<keyword evidence="1" id="KW-0472">Membrane</keyword>
<organism evidence="2 3">
    <name type="scientific">Glomerella acutata</name>
    <name type="common">Colletotrichum acutatum</name>
    <dbReference type="NCBI Taxonomy" id="27357"/>
    <lineage>
        <taxon>Eukaryota</taxon>
        <taxon>Fungi</taxon>
        <taxon>Dikarya</taxon>
        <taxon>Ascomycota</taxon>
        <taxon>Pezizomycotina</taxon>
        <taxon>Sordariomycetes</taxon>
        <taxon>Hypocreomycetidae</taxon>
        <taxon>Glomerellales</taxon>
        <taxon>Glomerellaceae</taxon>
        <taxon>Colletotrichum</taxon>
        <taxon>Colletotrichum acutatum species complex</taxon>
    </lineage>
</organism>
<name>A0AAD8XM99_GLOAC</name>
<evidence type="ECO:0000313" key="2">
    <source>
        <dbReference type="EMBL" id="KAK1729927.1"/>
    </source>
</evidence>
<feature type="transmembrane region" description="Helical" evidence="1">
    <location>
        <begin position="6"/>
        <end position="24"/>
    </location>
</feature>
<sequence>MDVGQTVVVSLLPLVCRLGILVGLDIGSHRYRVEVALATIYLCPVRCFNYVTVVRLFIRGFTEDMTLPLQNSACYKWSIMYECHTAEGPKRDAGHFRGATNSLGSWELLAS</sequence>
<comment type="caution">
    <text evidence="2">The sequence shown here is derived from an EMBL/GenBank/DDBJ whole genome shotgun (WGS) entry which is preliminary data.</text>
</comment>
<proteinExistence type="predicted"/>
<evidence type="ECO:0000313" key="3">
    <source>
        <dbReference type="Proteomes" id="UP001244207"/>
    </source>
</evidence>
<gene>
    <name evidence="2" type="ORF">BDZ83DRAFT_647483</name>
</gene>
<protein>
    <submittedName>
        <fullName evidence="2">Uncharacterized protein</fullName>
    </submittedName>
</protein>
<dbReference type="GeneID" id="85393980"/>
<dbReference type="EMBL" id="JAHMHS010000009">
    <property type="protein sequence ID" value="KAK1729927.1"/>
    <property type="molecule type" value="Genomic_DNA"/>
</dbReference>
<dbReference type="RefSeq" id="XP_060369982.1">
    <property type="nucleotide sequence ID" value="XM_060510081.1"/>
</dbReference>
<dbReference type="AlphaFoldDB" id="A0AAD8XM99"/>
<keyword evidence="3" id="KW-1185">Reference proteome</keyword>
<keyword evidence="1" id="KW-0812">Transmembrane</keyword>
<evidence type="ECO:0000256" key="1">
    <source>
        <dbReference type="SAM" id="Phobius"/>
    </source>
</evidence>
<reference evidence="2" key="1">
    <citation type="submission" date="2021-12" db="EMBL/GenBank/DDBJ databases">
        <title>Comparative genomics, transcriptomics and evolutionary studies reveal genomic signatures of adaptation to plant cell wall in hemibiotrophic fungi.</title>
        <authorList>
            <consortium name="DOE Joint Genome Institute"/>
            <person name="Baroncelli R."/>
            <person name="Diaz J.F."/>
            <person name="Benocci T."/>
            <person name="Peng M."/>
            <person name="Battaglia E."/>
            <person name="Haridas S."/>
            <person name="Andreopoulos W."/>
            <person name="Labutti K."/>
            <person name="Pangilinan J."/>
            <person name="Floch G.L."/>
            <person name="Makela M.R."/>
            <person name="Henrissat B."/>
            <person name="Grigoriev I.V."/>
            <person name="Crouch J.A."/>
            <person name="De Vries R.P."/>
            <person name="Sukno S.A."/>
            <person name="Thon M.R."/>
        </authorList>
    </citation>
    <scope>NUCLEOTIDE SEQUENCE</scope>
    <source>
        <strain evidence="2">CBS 112980</strain>
    </source>
</reference>
<keyword evidence="1" id="KW-1133">Transmembrane helix</keyword>
<dbReference type="Proteomes" id="UP001244207">
    <property type="component" value="Unassembled WGS sequence"/>
</dbReference>